<sequence length="177" mass="19840">MEGKVDGCPDQKKNKDIEVAVEKLLSQFKHTAESQAARDRALEDILLPSPVGKRKQINHGPNVSLRDGSHNAEPANDQIVDAPASPLWNKPVPKLTTLKQLGESHADEQKTALRSRIVERCRISAEPNVFPIKEIHEPTMDQNLAHGGLYQIRPLSESFFVDLVCWIEQNRMPVILL</sequence>
<name>A0ABD1XVD5_9MARC</name>
<evidence type="ECO:0000313" key="1">
    <source>
        <dbReference type="EMBL" id="KAL2611488.1"/>
    </source>
</evidence>
<protein>
    <submittedName>
        <fullName evidence="1">Uncharacterized protein</fullName>
    </submittedName>
</protein>
<reference evidence="1 2" key="1">
    <citation type="submission" date="2024-09" db="EMBL/GenBank/DDBJ databases">
        <title>Chromosome-scale assembly of Riccia fluitans.</title>
        <authorList>
            <person name="Paukszto L."/>
            <person name="Sawicki J."/>
            <person name="Karawczyk K."/>
            <person name="Piernik-Szablinska J."/>
            <person name="Szczecinska M."/>
            <person name="Mazdziarz M."/>
        </authorList>
    </citation>
    <scope>NUCLEOTIDE SEQUENCE [LARGE SCALE GENOMIC DNA]</scope>
    <source>
        <strain evidence="1">Rf_01</strain>
        <tissue evidence="1">Aerial parts of the thallus</tissue>
    </source>
</reference>
<keyword evidence="2" id="KW-1185">Reference proteome</keyword>
<organism evidence="1 2">
    <name type="scientific">Riccia fluitans</name>
    <dbReference type="NCBI Taxonomy" id="41844"/>
    <lineage>
        <taxon>Eukaryota</taxon>
        <taxon>Viridiplantae</taxon>
        <taxon>Streptophyta</taxon>
        <taxon>Embryophyta</taxon>
        <taxon>Marchantiophyta</taxon>
        <taxon>Marchantiopsida</taxon>
        <taxon>Marchantiidae</taxon>
        <taxon>Marchantiales</taxon>
        <taxon>Ricciaceae</taxon>
        <taxon>Riccia</taxon>
    </lineage>
</organism>
<dbReference type="EMBL" id="JBHFFA010000007">
    <property type="protein sequence ID" value="KAL2611488.1"/>
    <property type="molecule type" value="Genomic_DNA"/>
</dbReference>
<comment type="caution">
    <text evidence="1">The sequence shown here is derived from an EMBL/GenBank/DDBJ whole genome shotgun (WGS) entry which is preliminary data.</text>
</comment>
<accession>A0ABD1XVD5</accession>
<proteinExistence type="predicted"/>
<evidence type="ECO:0000313" key="2">
    <source>
        <dbReference type="Proteomes" id="UP001605036"/>
    </source>
</evidence>
<dbReference type="AlphaFoldDB" id="A0ABD1XVD5"/>
<dbReference type="Proteomes" id="UP001605036">
    <property type="component" value="Unassembled WGS sequence"/>
</dbReference>
<gene>
    <name evidence="1" type="ORF">R1flu_023180</name>
</gene>